<feature type="domain" description="ABC transporter" evidence="6">
    <location>
        <begin position="5"/>
        <end position="242"/>
    </location>
</feature>
<dbReference type="Pfam" id="PF00005">
    <property type="entry name" value="ABC_tran"/>
    <property type="match status" value="1"/>
</dbReference>
<dbReference type="Proteomes" id="UP000249688">
    <property type="component" value="Unassembled WGS sequence"/>
</dbReference>
<keyword evidence="4" id="KW-0547">Nucleotide-binding</keyword>
<evidence type="ECO:0000256" key="1">
    <source>
        <dbReference type="ARBA" id="ARBA00022448"/>
    </source>
</evidence>
<dbReference type="AlphaFoldDB" id="A0A2W7IHE8"/>
<evidence type="ECO:0000256" key="5">
    <source>
        <dbReference type="ARBA" id="ARBA00022840"/>
    </source>
</evidence>
<evidence type="ECO:0000256" key="4">
    <source>
        <dbReference type="ARBA" id="ARBA00022741"/>
    </source>
</evidence>
<evidence type="ECO:0000256" key="2">
    <source>
        <dbReference type="ARBA" id="ARBA00022597"/>
    </source>
</evidence>
<dbReference type="OrthoDB" id="7157922at2"/>
<evidence type="ECO:0000256" key="3">
    <source>
        <dbReference type="ARBA" id="ARBA00022737"/>
    </source>
</evidence>
<reference evidence="7 8" key="1">
    <citation type="submission" date="2018-06" db="EMBL/GenBank/DDBJ databases">
        <title>Genomic Encyclopedia of Archaeal and Bacterial Type Strains, Phase II (KMG-II): from individual species to whole genera.</title>
        <authorList>
            <person name="Goeker M."/>
        </authorList>
    </citation>
    <scope>NUCLEOTIDE SEQUENCE [LARGE SCALE GENOMIC DNA]</scope>
    <source>
        <strain evidence="7 8">DSM 24525</strain>
    </source>
</reference>
<dbReference type="SUPFAM" id="SSF52540">
    <property type="entry name" value="P-loop containing nucleoside triphosphate hydrolases"/>
    <property type="match status" value="1"/>
</dbReference>
<dbReference type="InterPro" id="IPR003593">
    <property type="entry name" value="AAA+_ATPase"/>
</dbReference>
<evidence type="ECO:0000313" key="8">
    <source>
        <dbReference type="Proteomes" id="UP000249688"/>
    </source>
</evidence>
<proteinExistence type="predicted"/>
<evidence type="ECO:0000313" key="7">
    <source>
        <dbReference type="EMBL" id="PZW45066.1"/>
    </source>
</evidence>
<keyword evidence="1" id="KW-0813">Transport</keyword>
<dbReference type="Gene3D" id="3.40.50.300">
    <property type="entry name" value="P-loop containing nucleotide triphosphate hydrolases"/>
    <property type="match status" value="1"/>
</dbReference>
<dbReference type="PANTHER" id="PTHR43790:SF9">
    <property type="entry name" value="GALACTOFURANOSE TRANSPORTER ATP-BINDING PROTEIN YTFR"/>
    <property type="match status" value="1"/>
</dbReference>
<evidence type="ECO:0000259" key="6">
    <source>
        <dbReference type="PROSITE" id="PS50893"/>
    </source>
</evidence>
<dbReference type="GO" id="GO:0005524">
    <property type="term" value="F:ATP binding"/>
    <property type="evidence" value="ECO:0007669"/>
    <property type="project" value="UniProtKB-KW"/>
</dbReference>
<dbReference type="InterPro" id="IPR017871">
    <property type="entry name" value="ABC_transporter-like_CS"/>
</dbReference>
<dbReference type="PROSITE" id="PS50893">
    <property type="entry name" value="ABC_TRANSPORTER_2"/>
    <property type="match status" value="1"/>
</dbReference>
<dbReference type="PROSITE" id="PS00211">
    <property type="entry name" value="ABC_TRANSPORTER_1"/>
    <property type="match status" value="1"/>
</dbReference>
<keyword evidence="5 7" id="KW-0067">ATP-binding</keyword>
<name>A0A2W7IHE8_9PROT</name>
<dbReference type="EMBL" id="QKYU01000012">
    <property type="protein sequence ID" value="PZW45066.1"/>
    <property type="molecule type" value="Genomic_DNA"/>
</dbReference>
<dbReference type="InterPro" id="IPR003439">
    <property type="entry name" value="ABC_transporter-like_ATP-bd"/>
</dbReference>
<dbReference type="InterPro" id="IPR050107">
    <property type="entry name" value="ABC_carbohydrate_import_ATPase"/>
</dbReference>
<keyword evidence="2" id="KW-0762">Sugar transport</keyword>
<organism evidence="7 8">
    <name type="scientific">Humitalea rosea</name>
    <dbReference type="NCBI Taxonomy" id="990373"/>
    <lineage>
        <taxon>Bacteria</taxon>
        <taxon>Pseudomonadati</taxon>
        <taxon>Pseudomonadota</taxon>
        <taxon>Alphaproteobacteria</taxon>
        <taxon>Acetobacterales</taxon>
        <taxon>Roseomonadaceae</taxon>
        <taxon>Humitalea</taxon>
    </lineage>
</organism>
<sequence length="252" mass="27043">MTTLVEMHDIHKQFGGVAALDGAELWLEAGEVLGLLGHNGAGKSTLVKVLCGAYPADRGEILLDGQRVEIRNPRDARKLGIETIHQTLALADNLDAVANIFLGREIVKWGGALDQAAMEHAGRNVLARLNPNFTNHHVPVGSLSGGQRQVVAIARAIQFQARVLVMDEPTAALGPAETAMVGDLVRRLQSEGMGLIIVSHDLHDVFSLCGRLTVMKTGRPVGHVRTEDVTQDDVLGMIIAGRMPVQTRAARV</sequence>
<keyword evidence="3" id="KW-0677">Repeat</keyword>
<dbReference type="InterPro" id="IPR027417">
    <property type="entry name" value="P-loop_NTPase"/>
</dbReference>
<gene>
    <name evidence="7" type="ORF">C8P66_11282</name>
</gene>
<dbReference type="GO" id="GO:0016887">
    <property type="term" value="F:ATP hydrolysis activity"/>
    <property type="evidence" value="ECO:0007669"/>
    <property type="project" value="InterPro"/>
</dbReference>
<keyword evidence="8" id="KW-1185">Reference proteome</keyword>
<dbReference type="SMART" id="SM00382">
    <property type="entry name" value="AAA"/>
    <property type="match status" value="1"/>
</dbReference>
<protein>
    <submittedName>
        <fullName evidence="7">Monosaccharide ABC transporter ATP-binding protein (CUT2 family)</fullName>
    </submittedName>
</protein>
<accession>A0A2W7IHE8</accession>
<dbReference type="RefSeq" id="WP_111398559.1">
    <property type="nucleotide sequence ID" value="NZ_QKYU01000012.1"/>
</dbReference>
<dbReference type="PANTHER" id="PTHR43790">
    <property type="entry name" value="CARBOHYDRATE TRANSPORT ATP-BINDING PROTEIN MG119-RELATED"/>
    <property type="match status" value="1"/>
</dbReference>
<comment type="caution">
    <text evidence="7">The sequence shown here is derived from an EMBL/GenBank/DDBJ whole genome shotgun (WGS) entry which is preliminary data.</text>
</comment>
<dbReference type="CDD" id="cd03216">
    <property type="entry name" value="ABC_Carb_Monos_I"/>
    <property type="match status" value="1"/>
</dbReference>